<dbReference type="Proteomes" id="UP000037035">
    <property type="component" value="Unassembled WGS sequence"/>
</dbReference>
<name>A0A0L6VRL0_9BASI</name>
<sequence length="90" mass="10130">LFGYCMAPSCRNKLPTLSPTFTKRIPHFDPQTTSQIESDIKSHLLVSQSNFATVINLITNALEAQNHEISALFHQQKINTLKNLSSVFNK</sequence>
<dbReference type="VEuPathDB" id="FungiDB:VP01_11589g1"/>
<gene>
    <name evidence="1" type="ORF">VP01_11589g1</name>
</gene>
<evidence type="ECO:0000313" key="2">
    <source>
        <dbReference type="Proteomes" id="UP000037035"/>
    </source>
</evidence>
<reference evidence="1 2" key="1">
    <citation type="submission" date="2015-08" db="EMBL/GenBank/DDBJ databases">
        <title>Next Generation Sequencing and Analysis of the Genome of Puccinia sorghi L Schw, the Causal Agent of Maize Common Rust.</title>
        <authorList>
            <person name="Rochi L."/>
            <person name="Burguener G."/>
            <person name="Darino M."/>
            <person name="Turjanski A."/>
            <person name="Kreff E."/>
            <person name="Dieguez M.J."/>
            <person name="Sacco F."/>
        </authorList>
    </citation>
    <scope>NUCLEOTIDE SEQUENCE [LARGE SCALE GENOMIC DNA]</scope>
    <source>
        <strain evidence="1 2">RO10H11247</strain>
    </source>
</reference>
<accession>A0A0L6VRL0</accession>
<protein>
    <submittedName>
        <fullName evidence="1">Uncharacterized protein</fullName>
    </submittedName>
</protein>
<evidence type="ECO:0000313" key="1">
    <source>
        <dbReference type="EMBL" id="KNZ63333.1"/>
    </source>
</evidence>
<keyword evidence="2" id="KW-1185">Reference proteome</keyword>
<comment type="caution">
    <text evidence="1">The sequence shown here is derived from an EMBL/GenBank/DDBJ whole genome shotgun (WGS) entry which is preliminary data.</text>
</comment>
<dbReference type="EMBL" id="LAVV01001764">
    <property type="protein sequence ID" value="KNZ63333.1"/>
    <property type="molecule type" value="Genomic_DNA"/>
</dbReference>
<organism evidence="1 2">
    <name type="scientific">Puccinia sorghi</name>
    <dbReference type="NCBI Taxonomy" id="27349"/>
    <lineage>
        <taxon>Eukaryota</taxon>
        <taxon>Fungi</taxon>
        <taxon>Dikarya</taxon>
        <taxon>Basidiomycota</taxon>
        <taxon>Pucciniomycotina</taxon>
        <taxon>Pucciniomycetes</taxon>
        <taxon>Pucciniales</taxon>
        <taxon>Pucciniaceae</taxon>
        <taxon>Puccinia</taxon>
    </lineage>
</organism>
<feature type="non-terminal residue" evidence="1">
    <location>
        <position position="90"/>
    </location>
</feature>
<proteinExistence type="predicted"/>
<feature type="non-terminal residue" evidence="1">
    <location>
        <position position="1"/>
    </location>
</feature>
<dbReference type="AlphaFoldDB" id="A0A0L6VRL0"/>